<evidence type="ECO:0000256" key="2">
    <source>
        <dbReference type="SAM" id="Coils"/>
    </source>
</evidence>
<dbReference type="InterPro" id="IPR011001">
    <property type="entry name" value="Saposin-like"/>
</dbReference>
<dbReference type="InterPro" id="IPR051428">
    <property type="entry name" value="Sphingo_Act-Surfact_Prot"/>
</dbReference>
<evidence type="ECO:0000259" key="3">
    <source>
        <dbReference type="PROSITE" id="PS50015"/>
    </source>
</evidence>
<dbReference type="OrthoDB" id="69496at2759"/>
<sequence length="300" mass="33371">MCKACSVFVAVVDDALQDERVDEWLINLVEQRICPHLPQSLQEECVEKAPTFVPAIIKWVEAISNTALCTEINVCGPAGLDNVVVEVGQDEDYECTVCKNLTAIVKKEAGRVQPDTLIAKIEQLKEQCEELQDEQMQDRCKQLVDKYGYLLVYFIEREKDGDVEKTCSDLRLCPAPNNLPVVDPIPARLVQKMVAYGASNDADKCQQCKDKAQDALEDLGNPDTQKDVASYLSRPCAWVPVYSAQCYAAFGNYTVEAMNAIASGLTAEEVCTNLAYCGDQEDTTHVLHTKEEVVKPVYVY</sequence>
<organism evidence="4 5">
    <name type="scientific">Ostreobium quekettii</name>
    <dbReference type="NCBI Taxonomy" id="121088"/>
    <lineage>
        <taxon>Eukaryota</taxon>
        <taxon>Viridiplantae</taxon>
        <taxon>Chlorophyta</taxon>
        <taxon>core chlorophytes</taxon>
        <taxon>Ulvophyceae</taxon>
        <taxon>TCBD clade</taxon>
        <taxon>Bryopsidales</taxon>
        <taxon>Ostreobineae</taxon>
        <taxon>Ostreobiaceae</taxon>
        <taxon>Ostreobium</taxon>
    </lineage>
</organism>
<dbReference type="EMBL" id="CAJHUC010000689">
    <property type="protein sequence ID" value="CAD7697627.1"/>
    <property type="molecule type" value="Genomic_DNA"/>
</dbReference>
<reference evidence="4" key="1">
    <citation type="submission" date="2020-12" db="EMBL/GenBank/DDBJ databases">
        <authorList>
            <person name="Iha C."/>
        </authorList>
    </citation>
    <scope>NUCLEOTIDE SEQUENCE</scope>
</reference>
<evidence type="ECO:0000313" key="4">
    <source>
        <dbReference type="EMBL" id="CAD7697627.1"/>
    </source>
</evidence>
<dbReference type="Proteomes" id="UP000708148">
    <property type="component" value="Unassembled WGS sequence"/>
</dbReference>
<dbReference type="PANTHER" id="PTHR11480">
    <property type="entry name" value="SAPOSIN-RELATED"/>
    <property type="match status" value="1"/>
</dbReference>
<evidence type="ECO:0000256" key="1">
    <source>
        <dbReference type="ARBA" id="ARBA00023157"/>
    </source>
</evidence>
<dbReference type="SUPFAM" id="SSF47862">
    <property type="entry name" value="Saposin"/>
    <property type="match status" value="2"/>
</dbReference>
<feature type="domain" description="Saposin B-type" evidence="3">
    <location>
        <begin position="201"/>
        <end position="281"/>
    </location>
</feature>
<keyword evidence="5" id="KW-1185">Reference proteome</keyword>
<feature type="coiled-coil region" evidence="2">
    <location>
        <begin position="114"/>
        <end position="141"/>
    </location>
</feature>
<proteinExistence type="predicted"/>
<name>A0A8S1IVA0_9CHLO</name>
<feature type="domain" description="Saposin B-type" evidence="3">
    <location>
        <begin position="1"/>
        <end position="79"/>
    </location>
</feature>
<keyword evidence="1" id="KW-1015">Disulfide bond</keyword>
<dbReference type="PROSITE" id="PS50015">
    <property type="entry name" value="SAP_B"/>
    <property type="match status" value="3"/>
</dbReference>
<evidence type="ECO:0000313" key="5">
    <source>
        <dbReference type="Proteomes" id="UP000708148"/>
    </source>
</evidence>
<dbReference type="InterPro" id="IPR008139">
    <property type="entry name" value="SaposinB_dom"/>
</dbReference>
<gene>
    <name evidence="4" type="ORF">OSTQU699_LOCUS2988</name>
</gene>
<dbReference type="AlphaFoldDB" id="A0A8S1IVA0"/>
<keyword evidence="2" id="KW-0175">Coiled coil</keyword>
<feature type="domain" description="Saposin B-type" evidence="3">
    <location>
        <begin position="91"/>
        <end position="177"/>
    </location>
</feature>
<dbReference type="Gene3D" id="1.10.225.10">
    <property type="entry name" value="Saposin-like"/>
    <property type="match status" value="3"/>
</dbReference>
<protein>
    <recommendedName>
        <fullName evidence="3">Saposin B-type domain-containing protein</fullName>
    </recommendedName>
</protein>
<accession>A0A8S1IVA0</accession>
<comment type="caution">
    <text evidence="4">The sequence shown here is derived from an EMBL/GenBank/DDBJ whole genome shotgun (WGS) entry which is preliminary data.</text>
</comment>
<dbReference type="SMART" id="SM00741">
    <property type="entry name" value="SapB"/>
    <property type="match status" value="3"/>
</dbReference>